<proteinExistence type="predicted"/>
<dbReference type="InterPro" id="IPR031728">
    <property type="entry name" value="GlcAase_C"/>
</dbReference>
<evidence type="ECO:0000313" key="3">
    <source>
        <dbReference type="EMBL" id="KAI9638234.1"/>
    </source>
</evidence>
<dbReference type="InterPro" id="IPR017853">
    <property type="entry name" value="GH"/>
</dbReference>
<dbReference type="Pfam" id="PF16862">
    <property type="entry name" value="Glyco_hydro_79C"/>
    <property type="match status" value="1"/>
</dbReference>
<keyword evidence="4" id="KW-1185">Reference proteome</keyword>
<dbReference type="AlphaFoldDB" id="A0AA38LXS5"/>
<protein>
    <recommendedName>
        <fullName evidence="2">Beta-glucuronidase C-terminal domain-containing protein</fullName>
    </recommendedName>
</protein>
<evidence type="ECO:0000313" key="4">
    <source>
        <dbReference type="Proteomes" id="UP001164286"/>
    </source>
</evidence>
<feature type="chain" id="PRO_5041231446" description="Beta-glucuronidase C-terminal domain-containing protein" evidence="1">
    <location>
        <begin position="42"/>
        <end position="680"/>
    </location>
</feature>
<comment type="caution">
    <text evidence="3">The sequence shown here is derived from an EMBL/GenBank/DDBJ whole genome shotgun (WGS) entry which is preliminary data.</text>
</comment>
<organism evidence="3 4">
    <name type="scientific">Dioszegia hungarica</name>
    <dbReference type="NCBI Taxonomy" id="4972"/>
    <lineage>
        <taxon>Eukaryota</taxon>
        <taxon>Fungi</taxon>
        <taxon>Dikarya</taxon>
        <taxon>Basidiomycota</taxon>
        <taxon>Agaricomycotina</taxon>
        <taxon>Tremellomycetes</taxon>
        <taxon>Tremellales</taxon>
        <taxon>Bulleribasidiaceae</taxon>
        <taxon>Dioszegia</taxon>
    </lineage>
</organism>
<accession>A0AA38LXS5</accession>
<feature type="signal peptide" evidence="1">
    <location>
        <begin position="1"/>
        <end position="41"/>
    </location>
</feature>
<sequence>MATSPRLPPPAGRRSRRIPRATSSTLFTLLLSLAFVHLTSAQLTVYTDKPSPSTTVTSRAASASWTGLPIYDPLQLIPPTPPSPAVTAVNIPIPPNSAALHASNLSLSVPQKGNFLGFSVELSVADTLMGPSGDHLRPEFLNYLNNIQVRAGAGAVIRVGGNTQDSSTIYPEGFGNGKVVEKIRTEGSGPTSTPWINYAPGLLYTMANVSRLTHAEWYFGLAFNYTDALMDWQNIPLAASYAQRILGGNLRGLALGNEPDLYTDHGDRPAGWGPNDYNSEWTTVSQHVLDSNSPSNQAMFIGPSTCCNRVGFELPDIVNTGWLVANAHKLAQISVQHYPNNNCQLNGRPIDPQSIFAEYLNHTSAKSLTSQYADEAAVAAGAGKDLVMLEMNTASCGGFPGLSTSFGAALWMTDWALQMASYNFTTALMHVGGQNVYYNPFTPPPGNLTNVYQWTTGSVYYSTLLVAEIFGQSNTSRITDLDVQGDAHTDLHPAYAVYEDDVPSRVVLFNFASDPSGASTYQATLSIPGGNLAGSVHVRYFLANNVAEHDNITWAGQTMGASYASDGQLHGQVVTQTITCQNSLCIVPVPAPAIAVVYLTDKALALSSPQPASKSAFETTIVGWGSATVDPKVLETSNGQNGPAGELGRNNKAISGAGRRTGALGGLSLTMGLLGVLAVI</sequence>
<dbReference type="EMBL" id="JAKWFO010000003">
    <property type="protein sequence ID" value="KAI9638234.1"/>
    <property type="molecule type" value="Genomic_DNA"/>
</dbReference>
<dbReference type="Proteomes" id="UP001164286">
    <property type="component" value="Unassembled WGS sequence"/>
</dbReference>
<keyword evidence="1" id="KW-0732">Signal</keyword>
<dbReference type="InterPro" id="IPR052974">
    <property type="entry name" value="GH79_Enzymes"/>
</dbReference>
<reference evidence="3" key="1">
    <citation type="journal article" date="2022" name="G3 (Bethesda)">
        <title>High quality genome of the basidiomycete yeast Dioszegia hungarica PDD-24b-2 isolated from cloud water.</title>
        <authorList>
            <person name="Jarrige D."/>
            <person name="Haridas S."/>
            <person name="Bleykasten-Grosshans C."/>
            <person name="Joly M."/>
            <person name="Nadalig T."/>
            <person name="Sancelme M."/>
            <person name="Vuilleumier S."/>
            <person name="Grigoriev I.V."/>
            <person name="Amato P."/>
            <person name="Bringel F."/>
        </authorList>
    </citation>
    <scope>NUCLEOTIDE SEQUENCE</scope>
    <source>
        <strain evidence="3">PDD-24b-2</strain>
    </source>
</reference>
<dbReference type="Gene3D" id="2.60.40.1180">
    <property type="entry name" value="Golgi alpha-mannosidase II"/>
    <property type="match status" value="1"/>
</dbReference>
<dbReference type="GeneID" id="77728548"/>
<gene>
    <name evidence="3" type="ORF">MKK02DRAFT_36083</name>
</gene>
<evidence type="ECO:0000259" key="2">
    <source>
        <dbReference type="Pfam" id="PF16862"/>
    </source>
</evidence>
<dbReference type="InterPro" id="IPR013780">
    <property type="entry name" value="Glyco_hydro_b"/>
</dbReference>
<dbReference type="PANTHER" id="PTHR36183">
    <property type="entry name" value="BETA-GLUCURONIDASE"/>
    <property type="match status" value="1"/>
</dbReference>
<dbReference type="RefSeq" id="XP_052948011.1">
    <property type="nucleotide sequence ID" value="XM_053089343.1"/>
</dbReference>
<name>A0AA38LXS5_9TREE</name>
<dbReference type="SUPFAM" id="SSF51445">
    <property type="entry name" value="(Trans)glycosidases"/>
    <property type="match status" value="1"/>
</dbReference>
<dbReference type="Gene3D" id="3.20.20.80">
    <property type="entry name" value="Glycosidases"/>
    <property type="match status" value="1"/>
</dbReference>
<evidence type="ECO:0000256" key="1">
    <source>
        <dbReference type="SAM" id="SignalP"/>
    </source>
</evidence>
<feature type="domain" description="Beta-glucuronidase C-terminal" evidence="2">
    <location>
        <begin position="494"/>
        <end position="595"/>
    </location>
</feature>
<dbReference type="PANTHER" id="PTHR36183:SF2">
    <property type="entry name" value="BETA-GLUCURONIDASE C-TERMINAL DOMAIN-CONTAINING PROTEIN"/>
    <property type="match status" value="1"/>
</dbReference>